<dbReference type="GO" id="GO:0005886">
    <property type="term" value="C:plasma membrane"/>
    <property type="evidence" value="ECO:0007669"/>
    <property type="project" value="TreeGrafter"/>
</dbReference>
<accession>A0A1J5R3K4</accession>
<name>A0A1J5R3K4_9ZZZZ</name>
<dbReference type="GO" id="GO:0003688">
    <property type="term" value="F:DNA replication origin binding"/>
    <property type="evidence" value="ECO:0007669"/>
    <property type="project" value="TreeGrafter"/>
</dbReference>
<dbReference type="Gene3D" id="3.40.50.300">
    <property type="entry name" value="P-loop containing nucleotide triphosphate hydrolases"/>
    <property type="match status" value="2"/>
</dbReference>
<organism evidence="2">
    <name type="scientific">mine drainage metagenome</name>
    <dbReference type="NCBI Taxonomy" id="410659"/>
    <lineage>
        <taxon>unclassified sequences</taxon>
        <taxon>metagenomes</taxon>
        <taxon>ecological metagenomes</taxon>
    </lineage>
</organism>
<reference evidence="2" key="1">
    <citation type="submission" date="2016-10" db="EMBL/GenBank/DDBJ databases">
        <title>Sequence of Gallionella enrichment culture.</title>
        <authorList>
            <person name="Poehlein A."/>
            <person name="Muehling M."/>
            <person name="Daniel R."/>
        </authorList>
    </citation>
    <scope>NUCLEOTIDE SEQUENCE</scope>
</reference>
<dbReference type="InterPro" id="IPR055199">
    <property type="entry name" value="Hda_lid"/>
</dbReference>
<comment type="caution">
    <text evidence="2">The sequence shown here is derived from an EMBL/GenBank/DDBJ whole genome shotgun (WGS) entry which is preliminary data.</text>
</comment>
<feature type="domain" description="Hda lid" evidence="1">
    <location>
        <begin position="151"/>
        <end position="215"/>
    </location>
</feature>
<evidence type="ECO:0000259" key="1">
    <source>
        <dbReference type="Pfam" id="PF22688"/>
    </source>
</evidence>
<dbReference type="PANTHER" id="PTHR30050">
    <property type="entry name" value="CHROMOSOMAL REPLICATION INITIATOR PROTEIN DNAA"/>
    <property type="match status" value="1"/>
</dbReference>
<dbReference type="EMBL" id="MLJW01000472">
    <property type="protein sequence ID" value="OIQ86564.1"/>
    <property type="molecule type" value="Genomic_DNA"/>
</dbReference>
<evidence type="ECO:0000313" key="2">
    <source>
        <dbReference type="EMBL" id="OIQ86564.1"/>
    </source>
</evidence>
<dbReference type="Gene3D" id="1.10.8.60">
    <property type="match status" value="1"/>
</dbReference>
<sequence>MQTNTTSLHNTMKQLLLDIQPPATPSFQNFVVGGNAEALYSLNLALNAESAIRFIYIWGEAGSGKSHLITACKMANAHAICIDDVQLLDDAAQIDLFNTYNQIRDNNADQNNPARALIVSGNAAPTHMGLREDLATRLAWGLTYQLQPLSDEEKALALLSHAHARGMRLPTEVIDYCLRYLRRDLPTLIATINALDEWSLTTKKPVTVPMLRQLLQFSINP</sequence>
<dbReference type="Pfam" id="PF22688">
    <property type="entry name" value="Hda_lid"/>
    <property type="match status" value="1"/>
</dbReference>
<proteinExistence type="predicted"/>
<dbReference type="PANTHER" id="PTHR30050:SF5">
    <property type="entry name" value="DNAA REGULATORY INACTIVATOR HDA"/>
    <property type="match status" value="1"/>
</dbReference>
<gene>
    <name evidence="2" type="primary">hda_7</name>
    <name evidence="2" type="ORF">GALL_315930</name>
</gene>
<dbReference type="AlphaFoldDB" id="A0A1J5R3K4"/>
<protein>
    <submittedName>
        <fullName evidence="2">DnaA regulatory inactivator Hda</fullName>
    </submittedName>
</protein>
<dbReference type="InterPro" id="IPR027417">
    <property type="entry name" value="P-loop_NTPase"/>
</dbReference>
<dbReference type="SUPFAM" id="SSF52540">
    <property type="entry name" value="P-loop containing nucleoside triphosphate hydrolases"/>
    <property type="match status" value="1"/>
</dbReference>
<dbReference type="GO" id="GO:0006270">
    <property type="term" value="P:DNA replication initiation"/>
    <property type="evidence" value="ECO:0007669"/>
    <property type="project" value="TreeGrafter"/>
</dbReference>